<evidence type="ECO:0000313" key="1">
    <source>
        <dbReference type="EMBL" id="KAI5649736.1"/>
    </source>
</evidence>
<proteinExistence type="predicted"/>
<comment type="caution">
    <text evidence="1">The sequence shown here is derived from an EMBL/GenBank/DDBJ whole genome shotgun (WGS) entry which is preliminary data.</text>
</comment>
<accession>A0ACB9ZSF4</accession>
<name>A0ACB9ZSF4_CATRO</name>
<dbReference type="EMBL" id="CM044708">
    <property type="protein sequence ID" value="KAI5649736.1"/>
    <property type="molecule type" value="Genomic_DNA"/>
</dbReference>
<reference evidence="2" key="1">
    <citation type="journal article" date="2023" name="Nat. Plants">
        <title>Single-cell RNA sequencing provides a high-resolution roadmap for understanding the multicellular compartmentation of specialized metabolism.</title>
        <authorList>
            <person name="Sun S."/>
            <person name="Shen X."/>
            <person name="Li Y."/>
            <person name="Li Y."/>
            <person name="Wang S."/>
            <person name="Li R."/>
            <person name="Zhang H."/>
            <person name="Shen G."/>
            <person name="Guo B."/>
            <person name="Wei J."/>
            <person name="Xu J."/>
            <person name="St-Pierre B."/>
            <person name="Chen S."/>
            <person name="Sun C."/>
        </authorList>
    </citation>
    <scope>NUCLEOTIDE SEQUENCE [LARGE SCALE GENOMIC DNA]</scope>
</reference>
<gene>
    <name evidence="1" type="ORF">M9H77_35741</name>
</gene>
<sequence length="175" mass="20062">MQQSIKGLARQFQNFARDVEELKKGKSIAIMEQRVGDNLGDMPGQNSHPFHEDVYQERPQEEFPRHEAWHKENLYKDYGDNPNVGQAYQGGYYSNQQGDKALDKINVVPKPQASTYKSYPNKEDTPKVTFKDHSKPKVEEKGRLITNPTRCFKCNGVGHIAKIVLPKDLLFLVKT</sequence>
<protein>
    <submittedName>
        <fullName evidence="1">Uncharacterized protein</fullName>
    </submittedName>
</protein>
<keyword evidence="2" id="KW-1185">Reference proteome</keyword>
<organism evidence="1 2">
    <name type="scientific">Catharanthus roseus</name>
    <name type="common">Madagascar periwinkle</name>
    <name type="synonym">Vinca rosea</name>
    <dbReference type="NCBI Taxonomy" id="4058"/>
    <lineage>
        <taxon>Eukaryota</taxon>
        <taxon>Viridiplantae</taxon>
        <taxon>Streptophyta</taxon>
        <taxon>Embryophyta</taxon>
        <taxon>Tracheophyta</taxon>
        <taxon>Spermatophyta</taxon>
        <taxon>Magnoliopsida</taxon>
        <taxon>eudicotyledons</taxon>
        <taxon>Gunneridae</taxon>
        <taxon>Pentapetalae</taxon>
        <taxon>asterids</taxon>
        <taxon>lamiids</taxon>
        <taxon>Gentianales</taxon>
        <taxon>Apocynaceae</taxon>
        <taxon>Rauvolfioideae</taxon>
        <taxon>Vinceae</taxon>
        <taxon>Catharanthinae</taxon>
        <taxon>Catharanthus</taxon>
    </lineage>
</organism>
<dbReference type="Proteomes" id="UP001060085">
    <property type="component" value="Linkage Group LG08"/>
</dbReference>
<evidence type="ECO:0000313" key="2">
    <source>
        <dbReference type="Proteomes" id="UP001060085"/>
    </source>
</evidence>